<dbReference type="HAMAP" id="MF_00281">
    <property type="entry name" value="Phe_tRNA_synth_alpha1"/>
    <property type="match status" value="1"/>
</dbReference>
<comment type="subcellular location">
    <subcellularLocation>
        <location evidence="2">Cytoplasm</location>
    </subcellularLocation>
</comment>
<reference evidence="18" key="1">
    <citation type="submission" date="2018-05" db="EMBL/GenBank/DDBJ databases">
        <authorList>
            <person name="Lanie J.A."/>
            <person name="Ng W.-L."/>
            <person name="Kazmierczak K.M."/>
            <person name="Andrzejewski T.M."/>
            <person name="Davidsen T.M."/>
            <person name="Wayne K.J."/>
            <person name="Tettelin H."/>
            <person name="Glass J.I."/>
            <person name="Rusch D."/>
            <person name="Podicherti R."/>
            <person name="Tsui H.-C.T."/>
            <person name="Winkler M.E."/>
        </authorList>
    </citation>
    <scope>NUCLEOTIDE SEQUENCE</scope>
</reference>
<evidence type="ECO:0000256" key="15">
    <source>
        <dbReference type="ARBA" id="ARBA00030612"/>
    </source>
</evidence>
<dbReference type="GO" id="GO:0006432">
    <property type="term" value="P:phenylalanyl-tRNA aminoacylation"/>
    <property type="evidence" value="ECO:0007669"/>
    <property type="project" value="InterPro"/>
</dbReference>
<evidence type="ECO:0000256" key="10">
    <source>
        <dbReference type="ARBA" id="ARBA00022741"/>
    </source>
</evidence>
<sequence>VIGAHFRIDCTSLLYRWRSTQLTEPSAQPPTAESIEAITISASAELDRLENLEAVDQWRVSYLGRRGMLTTVLRGLSSLEVEERRTVGALANQAKNTLEERLEERVRQINEATLTRSANQDRLDVTLPGRPAVEGRLHPTTQIVREICSAFVAMGFGVVEGPEVEWDHYNFEMLNIPKGHPARDMWNTLWVDYEDPTGAQAMLLRTHTSPMQARVMENREPPIRVVVPGKCYRYEATDATHEWHFYQVEGLAVGEGITFADLKGTLYEFARRMFGEERKIRFRCDYFPFVEPGVDMSIDCFACEGDGNGCRICRDSGWIEIMGAGMIHPKVLEGVGYDTERYTGFAFGMGPERIAMLKYGIDDIRHFYSNDLRFLRQF</sequence>
<dbReference type="InterPro" id="IPR045864">
    <property type="entry name" value="aa-tRNA-synth_II/BPL/LPL"/>
</dbReference>
<keyword evidence="13" id="KW-0648">Protein biosynthesis</keyword>
<dbReference type="InterPro" id="IPR010978">
    <property type="entry name" value="tRNA-bd_arm"/>
</dbReference>
<evidence type="ECO:0000256" key="13">
    <source>
        <dbReference type="ARBA" id="ARBA00022917"/>
    </source>
</evidence>
<comment type="cofactor">
    <cofactor evidence="1">
        <name>Mg(2+)</name>
        <dbReference type="ChEBI" id="CHEBI:18420"/>
    </cofactor>
</comment>
<dbReference type="GO" id="GO:0000049">
    <property type="term" value="F:tRNA binding"/>
    <property type="evidence" value="ECO:0007669"/>
    <property type="project" value="InterPro"/>
</dbReference>
<evidence type="ECO:0000256" key="2">
    <source>
        <dbReference type="ARBA" id="ARBA00004496"/>
    </source>
</evidence>
<evidence type="ECO:0000256" key="1">
    <source>
        <dbReference type="ARBA" id="ARBA00001946"/>
    </source>
</evidence>
<evidence type="ECO:0000256" key="3">
    <source>
        <dbReference type="ARBA" id="ARBA00010207"/>
    </source>
</evidence>
<dbReference type="InterPro" id="IPR002319">
    <property type="entry name" value="Phenylalanyl-tRNA_Synthase"/>
</dbReference>
<keyword evidence="8" id="KW-0436">Ligase</keyword>
<name>A0A381PIQ0_9ZZZZ</name>
<evidence type="ECO:0000256" key="11">
    <source>
        <dbReference type="ARBA" id="ARBA00022840"/>
    </source>
</evidence>
<comment type="similarity">
    <text evidence="3">Belongs to the class-II aminoacyl-tRNA synthetase family. Phe-tRNA synthetase alpha subunit type 1 subfamily.</text>
</comment>
<dbReference type="Gene3D" id="3.30.930.10">
    <property type="entry name" value="Bira Bifunctional Protein, Domain 2"/>
    <property type="match status" value="1"/>
</dbReference>
<dbReference type="NCBIfam" id="TIGR00468">
    <property type="entry name" value="pheS"/>
    <property type="match status" value="1"/>
</dbReference>
<evidence type="ECO:0000256" key="9">
    <source>
        <dbReference type="ARBA" id="ARBA00022723"/>
    </source>
</evidence>
<keyword evidence="12" id="KW-0460">Magnesium</keyword>
<keyword evidence="9" id="KW-0479">Metal-binding</keyword>
<dbReference type="GO" id="GO:0005737">
    <property type="term" value="C:cytoplasm"/>
    <property type="evidence" value="ECO:0007669"/>
    <property type="project" value="UniProtKB-SubCell"/>
</dbReference>
<dbReference type="Pfam" id="PF02912">
    <property type="entry name" value="Phe_tRNA-synt_N"/>
    <property type="match status" value="1"/>
</dbReference>
<evidence type="ECO:0000256" key="6">
    <source>
        <dbReference type="ARBA" id="ARBA00015409"/>
    </source>
</evidence>
<evidence type="ECO:0000256" key="4">
    <source>
        <dbReference type="ARBA" id="ARBA00011209"/>
    </source>
</evidence>
<evidence type="ECO:0000256" key="16">
    <source>
        <dbReference type="ARBA" id="ARBA00049255"/>
    </source>
</evidence>
<dbReference type="InterPro" id="IPR006195">
    <property type="entry name" value="aa-tRNA-synth_II"/>
</dbReference>
<dbReference type="PROSITE" id="PS50862">
    <property type="entry name" value="AA_TRNA_LIGASE_II"/>
    <property type="match status" value="1"/>
</dbReference>
<dbReference type="EMBL" id="UINC01000994">
    <property type="protein sequence ID" value="SUZ66820.1"/>
    <property type="molecule type" value="Genomic_DNA"/>
</dbReference>
<comment type="subunit">
    <text evidence="4">Tetramer of two alpha and two beta subunits.</text>
</comment>
<evidence type="ECO:0000256" key="5">
    <source>
        <dbReference type="ARBA" id="ARBA00012814"/>
    </source>
</evidence>
<accession>A0A381PIQ0</accession>
<dbReference type="SUPFAM" id="SSF46589">
    <property type="entry name" value="tRNA-binding arm"/>
    <property type="match status" value="1"/>
</dbReference>
<evidence type="ECO:0000256" key="12">
    <source>
        <dbReference type="ARBA" id="ARBA00022842"/>
    </source>
</evidence>
<dbReference type="InterPro" id="IPR004529">
    <property type="entry name" value="Phe-tRNA-synth_IIc_asu"/>
</dbReference>
<comment type="catalytic activity">
    <reaction evidence="16">
        <text>tRNA(Phe) + L-phenylalanine + ATP = L-phenylalanyl-tRNA(Phe) + AMP + diphosphate + H(+)</text>
        <dbReference type="Rhea" id="RHEA:19413"/>
        <dbReference type="Rhea" id="RHEA-COMP:9668"/>
        <dbReference type="Rhea" id="RHEA-COMP:9699"/>
        <dbReference type="ChEBI" id="CHEBI:15378"/>
        <dbReference type="ChEBI" id="CHEBI:30616"/>
        <dbReference type="ChEBI" id="CHEBI:33019"/>
        <dbReference type="ChEBI" id="CHEBI:58095"/>
        <dbReference type="ChEBI" id="CHEBI:78442"/>
        <dbReference type="ChEBI" id="CHEBI:78531"/>
        <dbReference type="ChEBI" id="CHEBI:456215"/>
        <dbReference type="EC" id="6.1.1.20"/>
    </reaction>
</comment>
<feature type="non-terminal residue" evidence="18">
    <location>
        <position position="1"/>
    </location>
</feature>
<keyword evidence="11" id="KW-0067">ATP-binding</keyword>
<feature type="domain" description="Aminoacyl-transfer RNA synthetases class-II family profile" evidence="17">
    <location>
        <begin position="141"/>
        <end position="377"/>
    </location>
</feature>
<dbReference type="CDD" id="cd00496">
    <property type="entry name" value="PheRS_alpha_core"/>
    <property type="match status" value="1"/>
</dbReference>
<dbReference type="GO" id="GO:0005524">
    <property type="term" value="F:ATP binding"/>
    <property type="evidence" value="ECO:0007669"/>
    <property type="project" value="UniProtKB-KW"/>
</dbReference>
<evidence type="ECO:0000256" key="8">
    <source>
        <dbReference type="ARBA" id="ARBA00022598"/>
    </source>
</evidence>
<evidence type="ECO:0000256" key="7">
    <source>
        <dbReference type="ARBA" id="ARBA00022490"/>
    </source>
</evidence>
<keyword evidence="7" id="KW-0963">Cytoplasm</keyword>
<keyword evidence="14" id="KW-0030">Aminoacyl-tRNA synthetase</keyword>
<dbReference type="GO" id="GO:0046872">
    <property type="term" value="F:metal ion binding"/>
    <property type="evidence" value="ECO:0007669"/>
    <property type="project" value="UniProtKB-KW"/>
</dbReference>
<proteinExistence type="inferred from homology"/>
<dbReference type="InterPro" id="IPR004188">
    <property type="entry name" value="Phe-tRNA_ligase_II_N"/>
</dbReference>
<evidence type="ECO:0000256" key="14">
    <source>
        <dbReference type="ARBA" id="ARBA00023146"/>
    </source>
</evidence>
<dbReference type="AlphaFoldDB" id="A0A381PIQ0"/>
<gene>
    <name evidence="18" type="ORF">METZ01_LOCUS19674</name>
</gene>
<organism evidence="18">
    <name type="scientific">marine metagenome</name>
    <dbReference type="NCBI Taxonomy" id="408172"/>
    <lineage>
        <taxon>unclassified sequences</taxon>
        <taxon>metagenomes</taxon>
        <taxon>ecological metagenomes</taxon>
    </lineage>
</organism>
<dbReference type="SUPFAM" id="SSF55681">
    <property type="entry name" value="Class II aaRS and biotin synthetases"/>
    <property type="match status" value="1"/>
</dbReference>
<dbReference type="PANTHER" id="PTHR11538:SF41">
    <property type="entry name" value="PHENYLALANINE--TRNA LIGASE, MITOCHONDRIAL"/>
    <property type="match status" value="1"/>
</dbReference>
<dbReference type="Pfam" id="PF01409">
    <property type="entry name" value="tRNA-synt_2d"/>
    <property type="match status" value="1"/>
</dbReference>
<protein>
    <recommendedName>
        <fullName evidence="6">Phenylalanine--tRNA ligase alpha subunit</fullName>
        <ecNumber evidence="5">6.1.1.20</ecNumber>
    </recommendedName>
    <alternativeName>
        <fullName evidence="15">Phenylalanyl-tRNA synthetase alpha subunit</fullName>
    </alternativeName>
</protein>
<evidence type="ECO:0000259" key="17">
    <source>
        <dbReference type="PROSITE" id="PS50862"/>
    </source>
</evidence>
<dbReference type="EC" id="6.1.1.20" evidence="5"/>
<keyword evidence="10" id="KW-0547">Nucleotide-binding</keyword>
<evidence type="ECO:0000313" key="18">
    <source>
        <dbReference type="EMBL" id="SUZ66820.1"/>
    </source>
</evidence>
<dbReference type="InterPro" id="IPR022911">
    <property type="entry name" value="Phe_tRNA_ligase_alpha1_bac"/>
</dbReference>
<dbReference type="GO" id="GO:0004826">
    <property type="term" value="F:phenylalanine-tRNA ligase activity"/>
    <property type="evidence" value="ECO:0007669"/>
    <property type="project" value="UniProtKB-EC"/>
</dbReference>
<dbReference type="PANTHER" id="PTHR11538">
    <property type="entry name" value="PHENYLALANYL-TRNA SYNTHETASE"/>
    <property type="match status" value="1"/>
</dbReference>